<accession>A0ACB7RWX4</accession>
<sequence length="281" mass="31717">MCDYTFYTHVYYDTKDKKIHPKYGKTAYHVFKKGSSSYQVTTFGVSMKSGTIPAVIADNKQDLTDALRDMMKNKIMHFGMLDVDVRDYSAASKHMEFLKASCTQRPIFNDLSLKTVEEKPAGLPVCHDAHPQIHHYKSSNPDKLFPIAPNPVGGDLQKYDVTTFNDIKDKLDELTADVAEQGHYLMISMAMYALAYRVPNYQQTLTLATSSVALDYGVVQDRLDVLPKNFSGIAAYNVEMDDFDQSCLESQDNGKAFYRLNLIRKKVNVAREHVVANVPTS</sequence>
<proteinExistence type="predicted"/>
<reference evidence="1" key="1">
    <citation type="submission" date="2020-05" db="EMBL/GenBank/DDBJ databases">
        <title>Large-scale comparative analyses of tick genomes elucidate their genetic diversity and vector capacities.</title>
        <authorList>
            <person name="Jia N."/>
            <person name="Wang J."/>
            <person name="Shi W."/>
            <person name="Du L."/>
            <person name="Sun Y."/>
            <person name="Zhan W."/>
            <person name="Jiang J."/>
            <person name="Wang Q."/>
            <person name="Zhang B."/>
            <person name="Ji P."/>
            <person name="Sakyi L.B."/>
            <person name="Cui X."/>
            <person name="Yuan T."/>
            <person name="Jiang B."/>
            <person name="Yang W."/>
            <person name="Lam T.T.-Y."/>
            <person name="Chang Q."/>
            <person name="Ding S."/>
            <person name="Wang X."/>
            <person name="Zhu J."/>
            <person name="Ruan X."/>
            <person name="Zhao L."/>
            <person name="Wei J."/>
            <person name="Que T."/>
            <person name="Du C."/>
            <person name="Cheng J."/>
            <person name="Dai P."/>
            <person name="Han X."/>
            <person name="Huang E."/>
            <person name="Gao Y."/>
            <person name="Liu J."/>
            <person name="Shao H."/>
            <person name="Ye R."/>
            <person name="Li L."/>
            <person name="Wei W."/>
            <person name="Wang X."/>
            <person name="Wang C."/>
            <person name="Yang T."/>
            <person name="Huo Q."/>
            <person name="Li W."/>
            <person name="Guo W."/>
            <person name="Chen H."/>
            <person name="Zhou L."/>
            <person name="Ni X."/>
            <person name="Tian J."/>
            <person name="Zhou Y."/>
            <person name="Sheng Y."/>
            <person name="Liu T."/>
            <person name="Pan Y."/>
            <person name="Xia L."/>
            <person name="Li J."/>
            <person name="Zhao F."/>
            <person name="Cao W."/>
        </authorList>
    </citation>
    <scope>NUCLEOTIDE SEQUENCE</scope>
    <source>
        <strain evidence="1">Hyas-2018</strain>
    </source>
</reference>
<dbReference type="Proteomes" id="UP000821845">
    <property type="component" value="Chromosome 7"/>
</dbReference>
<organism evidence="1 2">
    <name type="scientific">Hyalomma asiaticum</name>
    <name type="common">Tick</name>
    <dbReference type="NCBI Taxonomy" id="266040"/>
    <lineage>
        <taxon>Eukaryota</taxon>
        <taxon>Metazoa</taxon>
        <taxon>Ecdysozoa</taxon>
        <taxon>Arthropoda</taxon>
        <taxon>Chelicerata</taxon>
        <taxon>Arachnida</taxon>
        <taxon>Acari</taxon>
        <taxon>Parasitiformes</taxon>
        <taxon>Ixodida</taxon>
        <taxon>Ixodoidea</taxon>
        <taxon>Ixodidae</taxon>
        <taxon>Hyalomminae</taxon>
        <taxon>Hyalomma</taxon>
    </lineage>
</organism>
<comment type="caution">
    <text evidence="1">The sequence shown here is derived from an EMBL/GenBank/DDBJ whole genome shotgun (WGS) entry which is preliminary data.</text>
</comment>
<gene>
    <name evidence="1" type="ORF">HPB50_016474</name>
</gene>
<keyword evidence="2" id="KW-1185">Reference proteome</keyword>
<dbReference type="EMBL" id="CM023487">
    <property type="protein sequence ID" value="KAH6926291.1"/>
    <property type="molecule type" value="Genomic_DNA"/>
</dbReference>
<protein>
    <submittedName>
        <fullName evidence="1">Uncharacterized protein</fullName>
    </submittedName>
</protein>
<evidence type="ECO:0000313" key="1">
    <source>
        <dbReference type="EMBL" id="KAH6926291.1"/>
    </source>
</evidence>
<name>A0ACB7RWX4_HYAAI</name>
<evidence type="ECO:0000313" key="2">
    <source>
        <dbReference type="Proteomes" id="UP000821845"/>
    </source>
</evidence>